<proteinExistence type="predicted"/>
<gene>
    <name evidence="1" type="ORF">EV420DRAFT_1246351</name>
</gene>
<protein>
    <submittedName>
        <fullName evidence="1">Uncharacterized protein</fullName>
    </submittedName>
</protein>
<accession>A0AA39MJJ8</accession>
<evidence type="ECO:0000313" key="1">
    <source>
        <dbReference type="EMBL" id="KAK0436054.1"/>
    </source>
</evidence>
<comment type="caution">
    <text evidence="1">The sequence shown here is derived from an EMBL/GenBank/DDBJ whole genome shotgun (WGS) entry which is preliminary data.</text>
</comment>
<dbReference type="GeneID" id="85350242"/>
<dbReference type="RefSeq" id="XP_060322161.1">
    <property type="nucleotide sequence ID" value="XM_060466694.1"/>
</dbReference>
<evidence type="ECO:0000313" key="2">
    <source>
        <dbReference type="Proteomes" id="UP001175211"/>
    </source>
</evidence>
<dbReference type="Proteomes" id="UP001175211">
    <property type="component" value="Unassembled WGS sequence"/>
</dbReference>
<feature type="non-terminal residue" evidence="1">
    <location>
        <position position="1"/>
    </location>
</feature>
<dbReference type="EMBL" id="JAUEPS010000132">
    <property type="protein sequence ID" value="KAK0436054.1"/>
    <property type="molecule type" value="Genomic_DNA"/>
</dbReference>
<reference evidence="1" key="1">
    <citation type="submission" date="2023-06" db="EMBL/GenBank/DDBJ databases">
        <authorList>
            <consortium name="Lawrence Berkeley National Laboratory"/>
            <person name="Ahrendt S."/>
            <person name="Sahu N."/>
            <person name="Indic B."/>
            <person name="Wong-Bajracharya J."/>
            <person name="Merenyi Z."/>
            <person name="Ke H.-M."/>
            <person name="Monk M."/>
            <person name="Kocsube S."/>
            <person name="Drula E."/>
            <person name="Lipzen A."/>
            <person name="Balint B."/>
            <person name="Henrissat B."/>
            <person name="Andreopoulos B."/>
            <person name="Martin F.M."/>
            <person name="Harder C.B."/>
            <person name="Rigling D."/>
            <person name="Ford K.L."/>
            <person name="Foster G.D."/>
            <person name="Pangilinan J."/>
            <person name="Papanicolaou A."/>
            <person name="Barry K."/>
            <person name="LaButti K."/>
            <person name="Viragh M."/>
            <person name="Koriabine M."/>
            <person name="Yan M."/>
            <person name="Riley R."/>
            <person name="Champramary S."/>
            <person name="Plett K.L."/>
            <person name="Tsai I.J."/>
            <person name="Slot J."/>
            <person name="Sipos G."/>
            <person name="Plett J."/>
            <person name="Nagy L.G."/>
            <person name="Grigoriev I.V."/>
        </authorList>
    </citation>
    <scope>NUCLEOTIDE SEQUENCE</scope>
    <source>
        <strain evidence="1">CCBAS 213</strain>
    </source>
</reference>
<dbReference type="AlphaFoldDB" id="A0AA39MJJ8"/>
<organism evidence="1 2">
    <name type="scientific">Armillaria tabescens</name>
    <name type="common">Ringless honey mushroom</name>
    <name type="synonym">Agaricus tabescens</name>
    <dbReference type="NCBI Taxonomy" id="1929756"/>
    <lineage>
        <taxon>Eukaryota</taxon>
        <taxon>Fungi</taxon>
        <taxon>Dikarya</taxon>
        <taxon>Basidiomycota</taxon>
        <taxon>Agaricomycotina</taxon>
        <taxon>Agaricomycetes</taxon>
        <taxon>Agaricomycetidae</taxon>
        <taxon>Agaricales</taxon>
        <taxon>Marasmiineae</taxon>
        <taxon>Physalacriaceae</taxon>
        <taxon>Desarmillaria</taxon>
    </lineage>
</organism>
<feature type="non-terminal residue" evidence="1">
    <location>
        <position position="120"/>
    </location>
</feature>
<keyword evidence="2" id="KW-1185">Reference proteome</keyword>
<name>A0AA39MJJ8_ARMTA</name>
<sequence>SWFAPFINPSICQLMHWFYSTTTKTLSDLNCLVNEVILAPDFAAVDFKDFDANHEAKHLDSDSPPVFAADGWIRDHVTLYLPQTGVCHASEEEAPTLDIPDIWHGSLLDIVRLAFEDAPS</sequence>